<dbReference type="OrthoDB" id="3686068at2"/>
<comment type="caution">
    <text evidence="3">The sequence shown here is derived from an EMBL/GenBank/DDBJ whole genome shotgun (WGS) entry which is preliminary data.</text>
</comment>
<keyword evidence="2" id="KW-1133">Transmembrane helix</keyword>
<name>A0A4R4RSD9_9ACTN</name>
<keyword evidence="2" id="KW-0812">Transmembrane</keyword>
<evidence type="ECO:0000313" key="3">
    <source>
        <dbReference type="EMBL" id="TDC51353.1"/>
    </source>
</evidence>
<dbReference type="AlphaFoldDB" id="A0A4R4RSD9"/>
<dbReference type="EMBL" id="SMKL01000023">
    <property type="protein sequence ID" value="TDC51353.1"/>
    <property type="molecule type" value="Genomic_DNA"/>
</dbReference>
<proteinExistence type="predicted"/>
<protein>
    <submittedName>
        <fullName evidence="3">Uncharacterized protein</fullName>
    </submittedName>
</protein>
<gene>
    <name evidence="3" type="ORF">E1212_12205</name>
</gene>
<sequence>MTIEEELELALRAEALRIDPPVVDLVEGGVERGLALQRRFRARLAVGTAALVLVAGAGTVLVVPFLDGDDGGSGPVAAGDDAETGTDAAGTAVAAPPQAEPAGEIDPDAVVDAVVALLPPGEITEADASDNGPDSAWFSFVWDDGTGASWVSGEVSMVASDPGCPVVVNGGSCEFRTLDDGTTLQLQTGPYYPQPDREPDRRQTRVTAVAPTGLSVHLAAMNAPTEKQSEPTRAEPPFSVDQLAAVVTDGVWAELTAGVTPPAPESSGQPQIPDESRALADALGAGWAAGPETTAIPGPEVTTGLPEGVIAGAANLITIGSELSVEQHCIPMEEKGRITHPCTTTIGPGGVTVHVQRATTTLEGPYAQGGYGAELLVIAGPEHQKTRVAITVSDTAEDTTPERREAMDDWLSAQVEAFARAATAGIQEAG</sequence>
<feature type="region of interest" description="Disordered" evidence="1">
    <location>
        <begin position="74"/>
        <end position="104"/>
    </location>
</feature>
<organism evidence="3 4">
    <name type="scientific">Jiangella ureilytica</name>
    <dbReference type="NCBI Taxonomy" id="2530374"/>
    <lineage>
        <taxon>Bacteria</taxon>
        <taxon>Bacillati</taxon>
        <taxon>Actinomycetota</taxon>
        <taxon>Actinomycetes</taxon>
        <taxon>Jiangellales</taxon>
        <taxon>Jiangellaceae</taxon>
        <taxon>Jiangella</taxon>
    </lineage>
</organism>
<feature type="transmembrane region" description="Helical" evidence="2">
    <location>
        <begin position="44"/>
        <end position="66"/>
    </location>
</feature>
<reference evidence="3 4" key="1">
    <citation type="submission" date="2019-02" db="EMBL/GenBank/DDBJ databases">
        <title>Draft genome sequences of novel Actinobacteria.</title>
        <authorList>
            <person name="Sahin N."/>
            <person name="Ay H."/>
            <person name="Saygin H."/>
        </authorList>
    </citation>
    <scope>NUCLEOTIDE SEQUENCE [LARGE SCALE GENOMIC DNA]</scope>
    <source>
        <strain evidence="3 4">KC603</strain>
    </source>
</reference>
<accession>A0A4R4RSD9</accession>
<dbReference type="RefSeq" id="WP_131982740.1">
    <property type="nucleotide sequence ID" value="NZ_SMKL01000023.1"/>
</dbReference>
<evidence type="ECO:0000256" key="2">
    <source>
        <dbReference type="SAM" id="Phobius"/>
    </source>
</evidence>
<evidence type="ECO:0000313" key="4">
    <source>
        <dbReference type="Proteomes" id="UP000295621"/>
    </source>
</evidence>
<keyword evidence="2" id="KW-0472">Membrane</keyword>
<feature type="compositionally biased region" description="Low complexity" evidence="1">
    <location>
        <begin position="85"/>
        <end position="95"/>
    </location>
</feature>
<dbReference type="Proteomes" id="UP000295621">
    <property type="component" value="Unassembled WGS sequence"/>
</dbReference>
<evidence type="ECO:0000256" key="1">
    <source>
        <dbReference type="SAM" id="MobiDB-lite"/>
    </source>
</evidence>
<keyword evidence="4" id="KW-1185">Reference proteome</keyword>